<dbReference type="GO" id="GO:0000272">
    <property type="term" value="P:polysaccharide catabolic process"/>
    <property type="evidence" value="ECO:0007669"/>
    <property type="project" value="InterPro"/>
</dbReference>
<dbReference type="Gene3D" id="2.60.120.260">
    <property type="entry name" value="Galactose-binding domain-like"/>
    <property type="match status" value="2"/>
</dbReference>
<dbReference type="InterPro" id="IPR014867">
    <property type="entry name" value="Spore_coat_CotH_CotH2/3/7"/>
</dbReference>
<dbReference type="PROSITE" id="PS00018">
    <property type="entry name" value="EF_HAND_1"/>
    <property type="match status" value="1"/>
</dbReference>
<gene>
    <name evidence="3" type="ORF">Pan181_31800</name>
</gene>
<protein>
    <submittedName>
        <fullName evidence="3">CotH protein</fullName>
    </submittedName>
</protein>
<organism evidence="3 4">
    <name type="scientific">Aeoliella mucimassa</name>
    <dbReference type="NCBI Taxonomy" id="2527972"/>
    <lineage>
        <taxon>Bacteria</taxon>
        <taxon>Pseudomonadati</taxon>
        <taxon>Planctomycetota</taxon>
        <taxon>Planctomycetia</taxon>
        <taxon>Pirellulales</taxon>
        <taxon>Lacipirellulaceae</taxon>
        <taxon>Aeoliella</taxon>
    </lineage>
</organism>
<sequence>MRNRPLRIESLEPRQLLAADPLITEFMASNNATLADGDGNYPDWIEVHNPTDSSIDLSGWHLTDDAANPTKWSFPSLTQSVLAPGEYLLVFASSQEGNDYVDADGYLHTNFALSVSGEYLALTDPVGGVVHEFAPEYPEQLIDVSYGISQANTVLLQGDSPGRYLVPPDDSLANTWTTPAFDDSLWTPSTLGIGYETNPTSGGTGDLINLALNGITSQSSQLSSFESDRAIDGDLTNFTHTAAGQDLPATWQVDLGDAYALEQIVLHNRDGCCFSRLRDITVEVLDETDAVIFTSDLLNPENILGGGVVFAGPETLEVDLVALTGGSLLGQTVRVIRTPDPDLSGTAGNGNHDEADVLSLGEVQVFGRETVSYDQLFPTNLQTDMFGVNSSVYLRSTFEYDSQTTPLEALLLNVQYDDGFVAYLNGVKIAERNAPAELGYDATATAERNDVQAIRFESINLTSYLNLLVDGENVLALQGLNLSAGDDDFLLVPELKGIATTSAERYFDVPTPGSANNEGVLGRVADTAFSVDRGFYDAPFQVEITSPTPAASIYYTTNGEVPTPTTGLLYTSPLTISQTTVLRAAAFKTDYIATNVDTQTYLFVDDIVSQDYQATLDAGLPTNWGGVSPDYGLDPDVIGDFDEQGNSLGGDNYGGIYADSIKSDLVSIPTLSIVMSTDDLFGDDGIYTNSTAGGVAWERATSVELINPDGSEGFQVDAGIRIQGGYFRSHSATKKHSFRLLFKDEYGPTTLNFPLFTNDGAVDEYNTIVLRAGANDGYSWNAARYTEQFTRDEFGRLLQNDLGHPSAHGNFVHLYINGIYWGLYNPVERPDNEFAASYLTGDADNWDAIHVGDAQTGDFQAWDAMLALSDDAGSSLSAFYELQGKGVDGSIDESIAPLLNVESYIDYIMLNVWGGNWDWPFKNFWAGRDRDPATTTGFEFFSWDFENTMGNNRSRSPLYATTLDQDFTGSRNAGQPHTNLKSSLEYRMFFADQIHEAFFNDGVLTPDYLIDRYQQLADQVEQSIVAESARWGDAIFGTPLTQDDWLAERDWILETYLPQRSAIVLQEFRNYGLYPSIDAPVFSQHGGQVVSGYDLSITASAGSIYYTLDGSDPRQPGGAISPSAILYTGQPIEVTSTSQVQARVVQGGNWSALNSALFTVDTLANATNLRITELQYNPAPPTTAEANAGWVDNEEFEFIELLNTSDQTIDLHGVTLSGGVDFHFDSSTPLAPGERVVLVENEAAFQTRYGITARIVGQWTGRLSNGGETLTLLDYQSELIQSFTYQDGDDPGEEAWPTAPDGNGPSLVIIDLQGDYNDGANWTTSTAANGTPGADDTPVLPGDYNLDLMVDMADYQVWKSSIGQTLAAGTGADGNGDGLVSLADYTVWRDHLGTSQPTISSLAATNFSDSAASSTTVPTTPTTPTTQPADASVDQVAETPIDDSEEPATAPAADRAFQDIGSPNTARPLSFMVVQTASRQLSASHSRSLPTASTASESALRPQVATGLLATNTEQSTEVHHPLLKQPRKQDDQHLVREQAFSDFDTLADRTERSLPNLR</sequence>
<evidence type="ECO:0000313" key="4">
    <source>
        <dbReference type="Proteomes" id="UP000315750"/>
    </source>
</evidence>
<reference evidence="3 4" key="1">
    <citation type="submission" date="2019-02" db="EMBL/GenBank/DDBJ databases">
        <title>Deep-cultivation of Planctomycetes and their phenomic and genomic characterization uncovers novel biology.</title>
        <authorList>
            <person name="Wiegand S."/>
            <person name="Jogler M."/>
            <person name="Boedeker C."/>
            <person name="Pinto D."/>
            <person name="Vollmers J."/>
            <person name="Rivas-Marin E."/>
            <person name="Kohn T."/>
            <person name="Peeters S.H."/>
            <person name="Heuer A."/>
            <person name="Rast P."/>
            <person name="Oberbeckmann S."/>
            <person name="Bunk B."/>
            <person name="Jeske O."/>
            <person name="Meyerdierks A."/>
            <person name="Storesund J.E."/>
            <person name="Kallscheuer N."/>
            <person name="Luecker S."/>
            <person name="Lage O.M."/>
            <person name="Pohl T."/>
            <person name="Merkel B.J."/>
            <person name="Hornburger P."/>
            <person name="Mueller R.-W."/>
            <person name="Bruemmer F."/>
            <person name="Labrenz M."/>
            <person name="Spormann A.M."/>
            <person name="Op den Camp H."/>
            <person name="Overmann J."/>
            <person name="Amann R."/>
            <person name="Jetten M.S.M."/>
            <person name="Mascher T."/>
            <person name="Medema M.H."/>
            <person name="Devos D.P."/>
            <person name="Kaster A.-K."/>
            <person name="Ovreas L."/>
            <person name="Rohde M."/>
            <person name="Galperin M.Y."/>
            <person name="Jogler C."/>
        </authorList>
    </citation>
    <scope>NUCLEOTIDE SEQUENCE [LARGE SCALE GENOMIC DNA]</scope>
    <source>
        <strain evidence="3 4">Pan181</strain>
    </source>
</reference>
<feature type="compositionally biased region" description="Basic and acidic residues" evidence="1">
    <location>
        <begin position="1528"/>
        <end position="1537"/>
    </location>
</feature>
<dbReference type="Gene3D" id="2.60.40.1260">
    <property type="entry name" value="Lamin Tail domain"/>
    <property type="match status" value="1"/>
</dbReference>
<dbReference type="InterPro" id="IPR001322">
    <property type="entry name" value="Lamin_tail_dom"/>
</dbReference>
<dbReference type="InterPro" id="IPR008979">
    <property type="entry name" value="Galactose-bd-like_sf"/>
</dbReference>
<dbReference type="EMBL" id="CP036278">
    <property type="protein sequence ID" value="QDU56968.1"/>
    <property type="molecule type" value="Genomic_DNA"/>
</dbReference>
<feature type="region of interest" description="Disordered" evidence="1">
    <location>
        <begin position="1481"/>
        <end position="1501"/>
    </location>
</feature>
<dbReference type="RefSeq" id="WP_197528387.1">
    <property type="nucleotide sequence ID" value="NZ_CP036278.1"/>
</dbReference>
<accession>A0A518AQG6</accession>
<dbReference type="SUPFAM" id="SSF63446">
    <property type="entry name" value="Type I dockerin domain"/>
    <property type="match status" value="1"/>
</dbReference>
<dbReference type="InterPro" id="IPR036439">
    <property type="entry name" value="Dockerin_dom_sf"/>
</dbReference>
<evidence type="ECO:0000259" key="2">
    <source>
        <dbReference type="PROSITE" id="PS51841"/>
    </source>
</evidence>
<dbReference type="KEGG" id="amuc:Pan181_31800"/>
<feature type="domain" description="LTD" evidence="2">
    <location>
        <begin position="1154"/>
        <end position="1287"/>
    </location>
</feature>
<dbReference type="PANTHER" id="PTHR45713">
    <property type="entry name" value="FTP DOMAIN-CONTAINING PROTEIN"/>
    <property type="match status" value="1"/>
</dbReference>
<name>A0A518AQG6_9BACT</name>
<dbReference type="Pfam" id="PF13290">
    <property type="entry name" value="CHB_HEX_C_1"/>
    <property type="match status" value="2"/>
</dbReference>
<evidence type="ECO:0000313" key="3">
    <source>
        <dbReference type="EMBL" id="QDU56968.1"/>
    </source>
</evidence>
<dbReference type="PANTHER" id="PTHR45713:SF6">
    <property type="entry name" value="F5_8 TYPE C DOMAIN-CONTAINING PROTEIN"/>
    <property type="match status" value="1"/>
</dbReference>
<dbReference type="InterPro" id="IPR059177">
    <property type="entry name" value="GH29D-like_dom"/>
</dbReference>
<feature type="region of interest" description="Disordered" evidence="1">
    <location>
        <begin position="1513"/>
        <end position="1559"/>
    </location>
</feature>
<keyword evidence="4" id="KW-1185">Reference proteome</keyword>
<dbReference type="SUPFAM" id="SSF74853">
    <property type="entry name" value="Lamin A/C globular tail domain"/>
    <property type="match status" value="2"/>
</dbReference>
<dbReference type="Proteomes" id="UP000315750">
    <property type="component" value="Chromosome"/>
</dbReference>
<dbReference type="Pfam" id="PF00932">
    <property type="entry name" value="LTD"/>
    <property type="match status" value="2"/>
</dbReference>
<dbReference type="InterPro" id="IPR018247">
    <property type="entry name" value="EF_Hand_1_Ca_BS"/>
</dbReference>
<feature type="domain" description="LTD" evidence="2">
    <location>
        <begin position="1"/>
        <end position="150"/>
    </location>
</feature>
<dbReference type="Gene3D" id="1.10.1330.10">
    <property type="entry name" value="Dockerin domain"/>
    <property type="match status" value="1"/>
</dbReference>
<dbReference type="Pfam" id="PF22633">
    <property type="entry name" value="F5_F8_type_C_2"/>
    <property type="match status" value="1"/>
</dbReference>
<evidence type="ECO:0000256" key="1">
    <source>
        <dbReference type="SAM" id="MobiDB-lite"/>
    </source>
</evidence>
<feature type="compositionally biased region" description="Polar residues" evidence="1">
    <location>
        <begin position="1481"/>
        <end position="1497"/>
    </location>
</feature>
<dbReference type="InterPro" id="IPR036415">
    <property type="entry name" value="Lamin_tail_dom_sf"/>
</dbReference>
<dbReference type="PROSITE" id="PS51841">
    <property type="entry name" value="LTD"/>
    <property type="match status" value="2"/>
</dbReference>
<dbReference type="Pfam" id="PF08757">
    <property type="entry name" value="CotH"/>
    <property type="match status" value="1"/>
</dbReference>
<feature type="region of interest" description="Disordered" evidence="1">
    <location>
        <begin position="1409"/>
        <end position="1463"/>
    </location>
</feature>
<feature type="compositionally biased region" description="Low complexity" evidence="1">
    <location>
        <begin position="1410"/>
        <end position="1432"/>
    </location>
</feature>
<dbReference type="SUPFAM" id="SSF49785">
    <property type="entry name" value="Galactose-binding domain-like"/>
    <property type="match status" value="1"/>
</dbReference>
<dbReference type="InterPro" id="IPR051941">
    <property type="entry name" value="BG_Antigen-Binding_Lectin"/>
</dbReference>
<proteinExistence type="predicted"/>